<organism evidence="2 3">
    <name type="scientific">Cuneatibacter caecimuris</name>
    <dbReference type="NCBI Taxonomy" id="1796618"/>
    <lineage>
        <taxon>Bacteria</taxon>
        <taxon>Bacillati</taxon>
        <taxon>Bacillota</taxon>
        <taxon>Clostridia</taxon>
        <taxon>Lachnospirales</taxon>
        <taxon>Lachnospiraceae</taxon>
        <taxon>Cuneatibacter</taxon>
    </lineage>
</organism>
<evidence type="ECO:0000313" key="3">
    <source>
        <dbReference type="Proteomes" id="UP000292927"/>
    </source>
</evidence>
<sequence length="248" mass="26692">MRKSAVRLLAVLMAVCLLPAAGCGKKNELVVESYTDENGNVVYSSREAGDIDKRENNFAPAKAGIFVRVDGTVTGANVEKFDTGEYSESGLKEFVQKHLEEYNKETSKITVGGDTYAVGGKDAVKLNSLSVKNDMATLLLDYKSCADYLAFNCEDPEALKDGGEVFWIRSVADAQKSGVTFENMKTADGQDVSAEEIGKNAQYHVVAVDFGASMQLHGEVVFASSGVKVTDPTHVETTGGSISYIIFK</sequence>
<keyword evidence="1" id="KW-0732">Signal</keyword>
<evidence type="ECO:0008006" key="4">
    <source>
        <dbReference type="Google" id="ProtNLM"/>
    </source>
</evidence>
<name>A0A4Q7PQ47_9FIRM</name>
<feature type="signal peptide" evidence="1">
    <location>
        <begin position="1"/>
        <end position="20"/>
    </location>
</feature>
<protein>
    <recommendedName>
        <fullName evidence="4">Lipoprotein</fullName>
    </recommendedName>
</protein>
<dbReference type="Proteomes" id="UP000292927">
    <property type="component" value="Unassembled WGS sequence"/>
</dbReference>
<evidence type="ECO:0000256" key="1">
    <source>
        <dbReference type="SAM" id="SignalP"/>
    </source>
</evidence>
<keyword evidence="3" id="KW-1185">Reference proteome</keyword>
<gene>
    <name evidence="2" type="ORF">EV209_0757</name>
</gene>
<dbReference type="RefSeq" id="WP_130433180.1">
    <property type="nucleotide sequence ID" value="NZ_SGXF01000001.1"/>
</dbReference>
<feature type="chain" id="PRO_5039195244" description="Lipoprotein" evidence="1">
    <location>
        <begin position="21"/>
        <end position="248"/>
    </location>
</feature>
<evidence type="ECO:0000313" key="2">
    <source>
        <dbReference type="EMBL" id="RZT02635.1"/>
    </source>
</evidence>
<dbReference type="OrthoDB" id="1956182at2"/>
<accession>A0A4Q7PQ47</accession>
<dbReference type="AlphaFoldDB" id="A0A4Q7PQ47"/>
<comment type="caution">
    <text evidence="2">The sequence shown here is derived from an EMBL/GenBank/DDBJ whole genome shotgun (WGS) entry which is preliminary data.</text>
</comment>
<reference evidence="2 3" key="1">
    <citation type="submission" date="2019-02" db="EMBL/GenBank/DDBJ databases">
        <title>Genomic Encyclopedia of Type Strains, Phase IV (KMG-IV): sequencing the most valuable type-strain genomes for metagenomic binning, comparative biology and taxonomic classification.</title>
        <authorList>
            <person name="Goeker M."/>
        </authorList>
    </citation>
    <scope>NUCLEOTIDE SEQUENCE [LARGE SCALE GENOMIC DNA]</scope>
    <source>
        <strain evidence="2 3">DSM 29486</strain>
    </source>
</reference>
<dbReference type="EMBL" id="SGXF01000001">
    <property type="protein sequence ID" value="RZT02635.1"/>
    <property type="molecule type" value="Genomic_DNA"/>
</dbReference>
<proteinExistence type="predicted"/>